<comment type="caution">
    <text evidence="4">The sequence shown here is derived from an EMBL/GenBank/DDBJ whole genome shotgun (WGS) entry which is preliminary data.</text>
</comment>
<dbReference type="AlphaFoldDB" id="A0A7Z1AVM0"/>
<dbReference type="InterPro" id="IPR029753">
    <property type="entry name" value="D-isomer_DH_CS"/>
</dbReference>
<keyword evidence="5" id="KW-1185">Reference proteome</keyword>
<dbReference type="PROSITE" id="PS00671">
    <property type="entry name" value="D_2_HYDROXYACID_DH_3"/>
    <property type="match status" value="1"/>
</dbReference>
<evidence type="ECO:0000256" key="2">
    <source>
        <dbReference type="ARBA" id="ARBA00023027"/>
    </source>
</evidence>
<dbReference type="GO" id="GO:0030267">
    <property type="term" value="F:glyoxylate reductase (NADPH) activity"/>
    <property type="evidence" value="ECO:0007669"/>
    <property type="project" value="TreeGrafter"/>
</dbReference>
<dbReference type="Proteomes" id="UP000185696">
    <property type="component" value="Unassembled WGS sequence"/>
</dbReference>
<organism evidence="4 5">
    <name type="scientific">Actinophytocola xinjiangensis</name>
    <dbReference type="NCBI Taxonomy" id="485602"/>
    <lineage>
        <taxon>Bacteria</taxon>
        <taxon>Bacillati</taxon>
        <taxon>Actinomycetota</taxon>
        <taxon>Actinomycetes</taxon>
        <taxon>Pseudonocardiales</taxon>
        <taxon>Pseudonocardiaceae</taxon>
    </lineage>
</organism>
<dbReference type="GO" id="GO:0016618">
    <property type="term" value="F:hydroxypyruvate reductase [NAD(P)H] activity"/>
    <property type="evidence" value="ECO:0007669"/>
    <property type="project" value="TreeGrafter"/>
</dbReference>
<sequence length="294" mass="29995">MGAMLAAAVPGVSVTVWDWRSRTAPDALAADLLVSEFCPTPPAAGLLAGIAGLRVVQLPSSGFAGWPAVLPEGVTLCTGRGLHGRSTAEAALGGLLAVLRRLPDAVRAQDAGHWAPGETEQLSGRRVVVVGAGDVGTGIATATTALGCPTVLVGRDERDGVAGIDQLGRLLAEADVLVLAVPLTGSTRRLVGADALAALPDGAVVVNVARGEVVDTDALLAETATGRLRAYLDVVDPEPPPPDHPVWSATGVLITPHTGGSASGWRDRYTELVIDQARRLLAGSAPRNVVRGEP</sequence>
<dbReference type="Pfam" id="PF02826">
    <property type="entry name" value="2-Hacid_dh_C"/>
    <property type="match status" value="1"/>
</dbReference>
<evidence type="ECO:0000256" key="1">
    <source>
        <dbReference type="ARBA" id="ARBA00023002"/>
    </source>
</evidence>
<dbReference type="GO" id="GO:0005829">
    <property type="term" value="C:cytosol"/>
    <property type="evidence" value="ECO:0007669"/>
    <property type="project" value="TreeGrafter"/>
</dbReference>
<dbReference type="Gene3D" id="3.40.50.720">
    <property type="entry name" value="NAD(P)-binding Rossmann-like Domain"/>
    <property type="match status" value="2"/>
</dbReference>
<evidence type="ECO:0000313" key="4">
    <source>
        <dbReference type="EMBL" id="OLF07418.1"/>
    </source>
</evidence>
<reference evidence="4 5" key="1">
    <citation type="submission" date="2016-12" db="EMBL/GenBank/DDBJ databases">
        <title>The draft genome sequence of Actinophytocola xinjiangensis.</title>
        <authorList>
            <person name="Wang W."/>
            <person name="Yuan L."/>
        </authorList>
    </citation>
    <scope>NUCLEOTIDE SEQUENCE [LARGE SCALE GENOMIC DNA]</scope>
    <source>
        <strain evidence="4 5">CGMCC 4.4663</strain>
    </source>
</reference>
<dbReference type="EMBL" id="MSIF01000016">
    <property type="protein sequence ID" value="OLF07418.1"/>
    <property type="molecule type" value="Genomic_DNA"/>
</dbReference>
<accession>A0A7Z1AVM0</accession>
<gene>
    <name evidence="4" type="ORF">BLA60_27440</name>
</gene>
<feature type="domain" description="D-isomer specific 2-hydroxyacid dehydrogenase NAD-binding" evidence="3">
    <location>
        <begin position="93"/>
        <end position="259"/>
    </location>
</feature>
<dbReference type="GO" id="GO:0051287">
    <property type="term" value="F:NAD binding"/>
    <property type="evidence" value="ECO:0007669"/>
    <property type="project" value="InterPro"/>
</dbReference>
<keyword evidence="2" id="KW-0520">NAD</keyword>
<dbReference type="SUPFAM" id="SSF51735">
    <property type="entry name" value="NAD(P)-binding Rossmann-fold domains"/>
    <property type="match status" value="1"/>
</dbReference>
<name>A0A7Z1AVM0_9PSEU</name>
<dbReference type="InterPro" id="IPR050223">
    <property type="entry name" value="D-isomer_2-hydroxyacid_DH"/>
</dbReference>
<dbReference type="InterPro" id="IPR036291">
    <property type="entry name" value="NAD(P)-bd_dom_sf"/>
</dbReference>
<evidence type="ECO:0000259" key="3">
    <source>
        <dbReference type="Pfam" id="PF02826"/>
    </source>
</evidence>
<proteinExistence type="predicted"/>
<dbReference type="PANTHER" id="PTHR10996">
    <property type="entry name" value="2-HYDROXYACID DEHYDROGENASE-RELATED"/>
    <property type="match status" value="1"/>
</dbReference>
<protein>
    <recommendedName>
        <fullName evidence="3">D-isomer specific 2-hydroxyacid dehydrogenase NAD-binding domain-containing protein</fullName>
    </recommendedName>
</protein>
<dbReference type="PANTHER" id="PTHR10996:SF178">
    <property type="entry name" value="2-HYDROXYACID DEHYDROGENASE YGL185C-RELATED"/>
    <property type="match status" value="1"/>
</dbReference>
<evidence type="ECO:0000313" key="5">
    <source>
        <dbReference type="Proteomes" id="UP000185696"/>
    </source>
</evidence>
<dbReference type="InterPro" id="IPR006140">
    <property type="entry name" value="D-isomer_DH_NAD-bd"/>
</dbReference>
<keyword evidence="1" id="KW-0560">Oxidoreductase</keyword>